<dbReference type="WBParaSite" id="jg22196">
    <property type="protein sequence ID" value="jg22196"/>
    <property type="gene ID" value="jg22196"/>
</dbReference>
<reference evidence="2" key="1">
    <citation type="submission" date="2022-11" db="UniProtKB">
        <authorList>
            <consortium name="WormBaseParasite"/>
        </authorList>
    </citation>
    <scope>IDENTIFICATION</scope>
</reference>
<accession>A0A915DPM1</accession>
<dbReference type="AlphaFoldDB" id="A0A915DPM1"/>
<proteinExistence type="predicted"/>
<keyword evidence="1" id="KW-1185">Reference proteome</keyword>
<sequence length="131" mass="15144">MTTTIGYPTEVEEHDIALRLSETPELRLSPQEFARAAVLMLTDWKTRFVNEPAALSFVEYFEKTWLHSPLSGWYEGFSAYSSTNNGLESKNGELKKVQRRRGLPLAQFIQFADMTLKHWSSKPEYQLLARD</sequence>
<protein>
    <submittedName>
        <fullName evidence="2">Transposase</fullName>
    </submittedName>
</protein>
<organism evidence="1 2">
    <name type="scientific">Ditylenchus dipsaci</name>
    <dbReference type="NCBI Taxonomy" id="166011"/>
    <lineage>
        <taxon>Eukaryota</taxon>
        <taxon>Metazoa</taxon>
        <taxon>Ecdysozoa</taxon>
        <taxon>Nematoda</taxon>
        <taxon>Chromadorea</taxon>
        <taxon>Rhabditida</taxon>
        <taxon>Tylenchina</taxon>
        <taxon>Tylenchomorpha</taxon>
        <taxon>Sphaerularioidea</taxon>
        <taxon>Anguinidae</taxon>
        <taxon>Anguininae</taxon>
        <taxon>Ditylenchus</taxon>
    </lineage>
</organism>
<evidence type="ECO:0000313" key="2">
    <source>
        <dbReference type="WBParaSite" id="jg22196"/>
    </source>
</evidence>
<name>A0A915DPM1_9BILA</name>
<dbReference type="Proteomes" id="UP000887574">
    <property type="component" value="Unplaced"/>
</dbReference>
<evidence type="ECO:0000313" key="1">
    <source>
        <dbReference type="Proteomes" id="UP000887574"/>
    </source>
</evidence>